<dbReference type="EMBL" id="CP032869">
    <property type="protein sequence ID" value="AYL96661.1"/>
    <property type="molecule type" value="Genomic_DNA"/>
</dbReference>
<proteinExistence type="predicted"/>
<evidence type="ECO:0000313" key="2">
    <source>
        <dbReference type="EMBL" id="AYL96661.1"/>
    </source>
</evidence>
<dbReference type="Proteomes" id="UP000270046">
    <property type="component" value="Chromosome"/>
</dbReference>
<keyword evidence="1" id="KW-0812">Transmembrane</keyword>
<feature type="transmembrane region" description="Helical" evidence="1">
    <location>
        <begin position="78"/>
        <end position="101"/>
    </location>
</feature>
<feature type="transmembrane region" description="Helical" evidence="1">
    <location>
        <begin position="15"/>
        <end position="34"/>
    </location>
</feature>
<sequence length="107" mass="12746">MRNILKITWYFYKSILWWCVITSLACAYYVLPGYINVVESYLLKLMAYGVIVGFQYIYHNSNKTFFYFRNAGYHIDSLYIYSFTADAVAYGIFISILKLILHWGRIF</sequence>
<evidence type="ECO:0000313" key="3">
    <source>
        <dbReference type="Proteomes" id="UP000270046"/>
    </source>
</evidence>
<keyword evidence="3" id="KW-1185">Reference proteome</keyword>
<accession>A0A494VRI9</accession>
<feature type="transmembrane region" description="Helical" evidence="1">
    <location>
        <begin position="41"/>
        <end position="58"/>
    </location>
</feature>
<keyword evidence="1" id="KW-1133">Transmembrane helix</keyword>
<dbReference type="OrthoDB" id="796221at2"/>
<organism evidence="2 3">
    <name type="scientific">Mucilaginibacter celer</name>
    <dbReference type="NCBI Taxonomy" id="2305508"/>
    <lineage>
        <taxon>Bacteria</taxon>
        <taxon>Pseudomonadati</taxon>
        <taxon>Bacteroidota</taxon>
        <taxon>Sphingobacteriia</taxon>
        <taxon>Sphingobacteriales</taxon>
        <taxon>Sphingobacteriaceae</taxon>
        <taxon>Mucilaginibacter</taxon>
    </lineage>
</organism>
<name>A0A494VRI9_9SPHI</name>
<protein>
    <submittedName>
        <fullName evidence="2">Uncharacterized protein</fullName>
    </submittedName>
</protein>
<dbReference type="KEGG" id="muh:HYN43_015730"/>
<keyword evidence="1" id="KW-0472">Membrane</keyword>
<dbReference type="RefSeq" id="WP_119410255.1">
    <property type="nucleotide sequence ID" value="NZ_CP032869.1"/>
</dbReference>
<dbReference type="AlphaFoldDB" id="A0A494VRI9"/>
<gene>
    <name evidence="2" type="ORF">HYN43_015730</name>
</gene>
<reference evidence="2 3" key="1">
    <citation type="submission" date="2018-10" db="EMBL/GenBank/DDBJ databases">
        <title>Genome sequencing of Mucilaginibacter sp. HYN0043.</title>
        <authorList>
            <person name="Kim M."/>
            <person name="Yi H."/>
        </authorList>
    </citation>
    <scope>NUCLEOTIDE SEQUENCE [LARGE SCALE GENOMIC DNA]</scope>
    <source>
        <strain evidence="2 3">HYN0043</strain>
    </source>
</reference>
<evidence type="ECO:0000256" key="1">
    <source>
        <dbReference type="SAM" id="Phobius"/>
    </source>
</evidence>
<dbReference type="PROSITE" id="PS51257">
    <property type="entry name" value="PROKAR_LIPOPROTEIN"/>
    <property type="match status" value="1"/>
</dbReference>